<gene>
    <name evidence="1" type="ORF">METZ01_LOCUS477653</name>
</gene>
<organism evidence="1">
    <name type="scientific">marine metagenome</name>
    <dbReference type="NCBI Taxonomy" id="408172"/>
    <lineage>
        <taxon>unclassified sequences</taxon>
        <taxon>metagenomes</taxon>
        <taxon>ecological metagenomes</taxon>
    </lineage>
</organism>
<name>A0A383BY98_9ZZZZ</name>
<feature type="non-terminal residue" evidence="1">
    <location>
        <position position="45"/>
    </location>
</feature>
<sequence>MLVEQIWTGNEWRNFNYLIACPETGEALAVDPLEHQMCYDAAKNR</sequence>
<protein>
    <recommendedName>
        <fullName evidence="2">Hydroxyacylglutathione hydrolase C-terminal domain-containing protein</fullName>
    </recommendedName>
</protein>
<accession>A0A383BY98</accession>
<dbReference type="EMBL" id="UINC01204184">
    <property type="protein sequence ID" value="SVE24799.1"/>
    <property type="molecule type" value="Genomic_DNA"/>
</dbReference>
<evidence type="ECO:0008006" key="2">
    <source>
        <dbReference type="Google" id="ProtNLM"/>
    </source>
</evidence>
<evidence type="ECO:0000313" key="1">
    <source>
        <dbReference type="EMBL" id="SVE24799.1"/>
    </source>
</evidence>
<proteinExistence type="predicted"/>
<dbReference type="AlphaFoldDB" id="A0A383BY98"/>
<reference evidence="1" key="1">
    <citation type="submission" date="2018-05" db="EMBL/GenBank/DDBJ databases">
        <authorList>
            <person name="Lanie J.A."/>
            <person name="Ng W.-L."/>
            <person name="Kazmierczak K.M."/>
            <person name="Andrzejewski T.M."/>
            <person name="Davidsen T.M."/>
            <person name="Wayne K.J."/>
            <person name="Tettelin H."/>
            <person name="Glass J.I."/>
            <person name="Rusch D."/>
            <person name="Podicherti R."/>
            <person name="Tsui H.-C.T."/>
            <person name="Winkler M.E."/>
        </authorList>
    </citation>
    <scope>NUCLEOTIDE SEQUENCE</scope>
</reference>